<dbReference type="GeneID" id="54334442"/>
<proteinExistence type="predicted"/>
<sequence length="131" mass="14824">MDYLSLRNRFHDCISRERIVFYLLHHCVLLPEAGLYVTLEMAHVTDVPLSCWIMPAHLPRFVIPQCVDFLPIKCADMESPSTAGLASGWTRDQAPETVGDVVAEGTRRRSSPPIPKYLAGCMRRTNLTLRL</sequence>
<organism evidence="1 2">
    <name type="scientific">Aspergillus tanneri</name>
    <dbReference type="NCBI Taxonomy" id="1220188"/>
    <lineage>
        <taxon>Eukaryota</taxon>
        <taxon>Fungi</taxon>
        <taxon>Dikarya</taxon>
        <taxon>Ascomycota</taxon>
        <taxon>Pezizomycotina</taxon>
        <taxon>Eurotiomycetes</taxon>
        <taxon>Eurotiomycetidae</taxon>
        <taxon>Eurotiales</taxon>
        <taxon>Aspergillaceae</taxon>
        <taxon>Aspergillus</taxon>
        <taxon>Aspergillus subgen. Circumdati</taxon>
    </lineage>
</organism>
<dbReference type="AlphaFoldDB" id="A0A5M9M3P6"/>
<name>A0A5M9M3P6_9EURO</name>
<evidence type="ECO:0000313" key="1">
    <source>
        <dbReference type="EMBL" id="KAA8641605.1"/>
    </source>
</evidence>
<protein>
    <submittedName>
        <fullName evidence="1">Uncharacterized protein</fullName>
    </submittedName>
</protein>
<gene>
    <name evidence="1" type="ORF">ATNIH1004_011741</name>
</gene>
<accession>A0A5M9M3P6</accession>
<dbReference type="RefSeq" id="XP_033420967.1">
    <property type="nucleotide sequence ID" value="XM_033576303.1"/>
</dbReference>
<dbReference type="Proteomes" id="UP000324241">
    <property type="component" value="Unassembled WGS sequence"/>
</dbReference>
<evidence type="ECO:0000313" key="2">
    <source>
        <dbReference type="Proteomes" id="UP000324241"/>
    </source>
</evidence>
<comment type="caution">
    <text evidence="1">The sequence shown here is derived from an EMBL/GenBank/DDBJ whole genome shotgun (WGS) entry which is preliminary data.</text>
</comment>
<dbReference type="EMBL" id="QUQM01000009">
    <property type="protein sequence ID" value="KAA8641605.1"/>
    <property type="molecule type" value="Genomic_DNA"/>
</dbReference>
<reference evidence="1 2" key="1">
    <citation type="submission" date="2019-08" db="EMBL/GenBank/DDBJ databases">
        <title>The genome sequence of a newly discovered highly antifungal drug resistant Aspergillus species, Aspergillus tanneri NIH 1004.</title>
        <authorList>
            <person name="Mounaud S."/>
            <person name="Singh I."/>
            <person name="Joardar V."/>
            <person name="Pakala S."/>
            <person name="Pakala S."/>
            <person name="Venepally P."/>
            <person name="Chung J.K."/>
            <person name="Losada L."/>
            <person name="Nierman W.C."/>
        </authorList>
    </citation>
    <scope>NUCLEOTIDE SEQUENCE [LARGE SCALE GENOMIC DNA]</scope>
    <source>
        <strain evidence="1 2">NIH1004</strain>
    </source>
</reference>